<dbReference type="PANTHER" id="PTHR33480">
    <property type="entry name" value="SET DOMAIN-CONTAINING PROTEIN-RELATED"/>
    <property type="match status" value="1"/>
</dbReference>
<evidence type="ECO:0000256" key="1">
    <source>
        <dbReference type="SAM" id="MobiDB-lite"/>
    </source>
</evidence>
<dbReference type="PANTHER" id="PTHR33480:SF1">
    <property type="entry name" value="TYR RECOMBINASE DOMAIN-CONTAINING PROTEIN"/>
    <property type="match status" value="1"/>
</dbReference>
<feature type="region of interest" description="Disordered" evidence="1">
    <location>
        <begin position="48"/>
        <end position="77"/>
    </location>
</feature>
<reference evidence="2" key="1">
    <citation type="journal article" date="2023" name="Insect Mol. Biol.">
        <title>Genome sequencing provides insights into the evolution of gene families encoding plant cell wall-degrading enzymes in longhorned beetles.</title>
        <authorList>
            <person name="Shin N.R."/>
            <person name="Okamura Y."/>
            <person name="Kirsch R."/>
            <person name="Pauchet Y."/>
        </authorList>
    </citation>
    <scope>NUCLEOTIDE SEQUENCE</scope>
    <source>
        <strain evidence="2">MMC_N1</strain>
    </source>
</reference>
<comment type="caution">
    <text evidence="2">The sequence shown here is derived from an EMBL/GenBank/DDBJ whole genome shotgun (WGS) entry which is preliminary data.</text>
</comment>
<name>A0ABQ9IQZ9_9CUCU</name>
<accession>A0ABQ9IQZ9</accession>
<feature type="compositionally biased region" description="Polar residues" evidence="1">
    <location>
        <begin position="245"/>
        <end position="257"/>
    </location>
</feature>
<feature type="region of interest" description="Disordered" evidence="1">
    <location>
        <begin position="235"/>
        <end position="257"/>
    </location>
</feature>
<keyword evidence="3" id="KW-1185">Reference proteome</keyword>
<dbReference type="Proteomes" id="UP001162164">
    <property type="component" value="Unassembled WGS sequence"/>
</dbReference>
<gene>
    <name evidence="2" type="ORF">NQ317_000500</name>
</gene>
<organism evidence="2 3">
    <name type="scientific">Molorchus minor</name>
    <dbReference type="NCBI Taxonomy" id="1323400"/>
    <lineage>
        <taxon>Eukaryota</taxon>
        <taxon>Metazoa</taxon>
        <taxon>Ecdysozoa</taxon>
        <taxon>Arthropoda</taxon>
        <taxon>Hexapoda</taxon>
        <taxon>Insecta</taxon>
        <taxon>Pterygota</taxon>
        <taxon>Neoptera</taxon>
        <taxon>Endopterygota</taxon>
        <taxon>Coleoptera</taxon>
        <taxon>Polyphaga</taxon>
        <taxon>Cucujiformia</taxon>
        <taxon>Chrysomeloidea</taxon>
        <taxon>Cerambycidae</taxon>
        <taxon>Lamiinae</taxon>
        <taxon>Monochamini</taxon>
        <taxon>Molorchus</taxon>
    </lineage>
</organism>
<proteinExistence type="predicted"/>
<evidence type="ECO:0000313" key="2">
    <source>
        <dbReference type="EMBL" id="KAJ8956205.1"/>
    </source>
</evidence>
<protein>
    <submittedName>
        <fullName evidence="2">Uncharacterized protein</fullName>
    </submittedName>
</protein>
<sequence>MLVHRVSKSFCNEGPKRRKILECSTLAEALKYCFAVYFILNLQYPKRKMHPDSGTKAKTTSKKKSIPTHKPDDSRSAVAKVLKTNLKKLSLFQTGATSISTNFAQRFHHPVQYPWNKDFKDLTTPGHREKIRIHSFKATSKCLNKNEDYIETPESEEKTSGNTDPAHSNLNEKQFIVNKYFESINHEGGQISKHVLPSSEFLEESSKLELDKTILQDNKNINDSFPVQSLEISPDENAVAKRNSNETQTTGMSSDASFTRTNVENRIIIEAASKKVVKGLEPKNMFAIIAASRLFTWEGILNSYMVMRQTYKDVWHILQNQRNENRHFKKSYAWCNTDKNTITEESHSRDIIAESNAIISDVHGFGFTKEFCDAITSKFRNDEIGDICRNDILILKFGAMQFEKYGTSQSEMIRQNMRQLARLTVSLRKLSNNNSFSLNNFSRSRQI</sequence>
<evidence type="ECO:0000313" key="3">
    <source>
        <dbReference type="Proteomes" id="UP001162164"/>
    </source>
</evidence>
<dbReference type="EMBL" id="JAPWTJ010003471">
    <property type="protein sequence ID" value="KAJ8956205.1"/>
    <property type="molecule type" value="Genomic_DNA"/>
</dbReference>